<keyword evidence="7 8" id="KW-0012">Acyltransferase</keyword>
<evidence type="ECO:0000313" key="9">
    <source>
        <dbReference type="EMBL" id="HJG80273.1"/>
    </source>
</evidence>
<feature type="site" description="Involved in the stabilization of negative charge on the oxyanion by the formation of the oxyanion hole" evidence="8">
    <location>
        <position position="109"/>
    </location>
</feature>
<keyword evidence="6 8" id="KW-0068">Autocatalytic cleavage</keyword>
<comment type="subunit">
    <text evidence="3 8">Heterotetramer of two alpha and two beta chains.</text>
</comment>
<dbReference type="InterPro" id="IPR042195">
    <property type="entry name" value="ArgJ_beta_C"/>
</dbReference>
<feature type="binding site" evidence="8">
    <location>
        <position position="390"/>
    </location>
    <ligand>
        <name>substrate</name>
    </ligand>
</feature>
<evidence type="ECO:0000256" key="7">
    <source>
        <dbReference type="ARBA" id="ARBA00023315"/>
    </source>
</evidence>
<dbReference type="Gene3D" id="3.60.70.12">
    <property type="entry name" value="L-amino peptidase D-ALA esterase/amidase"/>
    <property type="match status" value="1"/>
</dbReference>
<feature type="chain" id="PRO_5038192570" description="Arginine biosynthesis bifunctional protein ArgJ alpha chain" evidence="8">
    <location>
        <begin position="1"/>
        <end position="191"/>
    </location>
</feature>
<dbReference type="GO" id="GO:0004358">
    <property type="term" value="F:L-glutamate N-acetyltransferase activity, acting on acetyl-L-ornithine as donor"/>
    <property type="evidence" value="ECO:0007669"/>
    <property type="project" value="UniProtKB-UniRule"/>
</dbReference>
<evidence type="ECO:0000313" key="10">
    <source>
        <dbReference type="Proteomes" id="UP000784435"/>
    </source>
</evidence>
<evidence type="ECO:0000256" key="4">
    <source>
        <dbReference type="ARBA" id="ARBA00022490"/>
    </source>
</evidence>
<dbReference type="NCBIfam" id="NF003802">
    <property type="entry name" value="PRK05388.1"/>
    <property type="match status" value="1"/>
</dbReference>
<dbReference type="EC" id="2.3.1.35" evidence="8"/>
<reference evidence="9" key="1">
    <citation type="journal article" date="2021" name="PeerJ">
        <title>Extensive microbial diversity within the chicken gut microbiome revealed by metagenomics and culture.</title>
        <authorList>
            <person name="Gilroy R."/>
            <person name="Ravi A."/>
            <person name="Getino M."/>
            <person name="Pursley I."/>
            <person name="Horton D.L."/>
            <person name="Alikhan N.F."/>
            <person name="Baker D."/>
            <person name="Gharbi K."/>
            <person name="Hall N."/>
            <person name="Watson M."/>
            <person name="Adriaenssens E.M."/>
            <person name="Foster-Nyarko E."/>
            <person name="Jarju S."/>
            <person name="Secka A."/>
            <person name="Antonio M."/>
            <person name="Oren A."/>
            <person name="Chaudhuri R.R."/>
            <person name="La Ragione R."/>
            <person name="Hildebrand F."/>
            <person name="Pallen M.J."/>
        </authorList>
    </citation>
    <scope>NUCLEOTIDE SEQUENCE</scope>
    <source>
        <strain evidence="9">ChiGjej5B5-7349</strain>
    </source>
</reference>
<dbReference type="Pfam" id="PF01960">
    <property type="entry name" value="ArgJ"/>
    <property type="match status" value="1"/>
</dbReference>
<keyword evidence="8" id="KW-0028">Amino-acid biosynthesis</keyword>
<feature type="binding site" evidence="8">
    <location>
        <position position="181"/>
    </location>
    <ligand>
        <name>substrate</name>
    </ligand>
</feature>
<dbReference type="RefSeq" id="WP_019158766.1">
    <property type="nucleotide sequence ID" value="NZ_CABKRC010000004.1"/>
</dbReference>
<sequence length="395" mass="40844">MTITHPSGFRAAGSAVGLKPSGRPDLTLVVNDGPSDAVAAVYTSNRCKANPVLWSETAGADGRARAVVLNSGGANCYTGSFGFQTSHMTAERAGELLDVSAQDVLICSTGLIGVGGQDFRDRILGGLPDLVTAAGSEPRHGQDSAEAIMTTDTVPKTIERTAQVDGAAGAPGEYRMGGMAKGAGMLAPGLATMLVVLTTDADLPAAVLDRALRTATAQSFDRLDTDGCMSTNDTVILMASGASGATPDEGSFTELLTDACLDLMRQLHVDAEGAHHDIAITTSGAASVAEAVAVSRSVARSNLFKAAIFGEDPNWGRVVAQVGTTDATFDPARIDVTINGVRVCTDSTPDDDPESVVFTREVTVEIDLKSGPESATVWTSDLTHDYVEENSAYST</sequence>
<keyword evidence="8" id="KW-0055">Arginine biosynthesis</keyword>
<comment type="subcellular location">
    <subcellularLocation>
        <location evidence="1 8">Cytoplasm</location>
    </subcellularLocation>
</comment>
<feature type="binding site" evidence="8">
    <location>
        <position position="150"/>
    </location>
    <ligand>
        <name>substrate</name>
    </ligand>
</feature>
<feature type="binding site" evidence="8">
    <location>
        <position position="272"/>
    </location>
    <ligand>
        <name>substrate</name>
    </ligand>
</feature>
<reference evidence="9" key="2">
    <citation type="submission" date="2021-09" db="EMBL/GenBank/DDBJ databases">
        <authorList>
            <person name="Gilroy R."/>
        </authorList>
    </citation>
    <scope>NUCLEOTIDE SEQUENCE</scope>
    <source>
        <strain evidence="9">ChiGjej5B5-7349</strain>
    </source>
</reference>
<dbReference type="GO" id="GO:0006592">
    <property type="term" value="P:ornithine biosynthetic process"/>
    <property type="evidence" value="ECO:0007669"/>
    <property type="project" value="TreeGrafter"/>
</dbReference>
<dbReference type="PANTHER" id="PTHR23100">
    <property type="entry name" value="ARGININE BIOSYNTHESIS BIFUNCTIONAL PROTEIN ARGJ"/>
    <property type="match status" value="1"/>
</dbReference>
<dbReference type="PANTHER" id="PTHR23100:SF0">
    <property type="entry name" value="ARGININE BIOSYNTHESIS BIFUNCTIONAL PROTEIN ARGJ, MITOCHONDRIAL"/>
    <property type="match status" value="1"/>
</dbReference>
<gene>
    <name evidence="8 9" type="primary">argJ</name>
    <name evidence="9" type="ORF">K8V08_07655</name>
</gene>
<dbReference type="GO" id="GO:0004042">
    <property type="term" value="F:L-glutamate N-acetyltransferase activity"/>
    <property type="evidence" value="ECO:0007669"/>
    <property type="project" value="UniProtKB-UniRule"/>
</dbReference>
<comment type="caution">
    <text evidence="9">The sequence shown here is derived from an EMBL/GenBank/DDBJ whole genome shotgun (WGS) entry which is preliminary data.</text>
</comment>
<keyword evidence="4 8" id="KW-0963">Cytoplasm</keyword>
<evidence type="ECO:0000256" key="6">
    <source>
        <dbReference type="ARBA" id="ARBA00022813"/>
    </source>
</evidence>
<feature type="site" description="Cleavage; by autolysis" evidence="8">
    <location>
        <begin position="191"/>
        <end position="192"/>
    </location>
</feature>
<dbReference type="FunFam" id="3.10.20.340:FF:000003">
    <property type="entry name" value="Arginine biosynthesis bifunctional protein ArgJ"/>
    <property type="match status" value="1"/>
</dbReference>
<name>A0A921MDZ8_9MICO</name>
<feature type="active site" description="Nucleophile" evidence="8">
    <location>
        <position position="192"/>
    </location>
</feature>
<comment type="function">
    <text evidence="8">Catalyzes two activities which are involved in the cyclic version of arginine biosynthesis: the synthesis of N-acetylglutamate from glutamate and acetyl-CoA as the acetyl donor, and of ornithine by transacetylation between N(2)-acetylornithine and glutamate.</text>
</comment>
<feature type="binding site" evidence="8">
    <location>
        <position position="395"/>
    </location>
    <ligand>
        <name>substrate</name>
    </ligand>
</feature>
<dbReference type="Gene3D" id="3.10.20.340">
    <property type="entry name" value="ArgJ beta chain, C-terminal domain"/>
    <property type="match status" value="1"/>
</dbReference>
<evidence type="ECO:0000256" key="3">
    <source>
        <dbReference type="ARBA" id="ARBA00011475"/>
    </source>
</evidence>
<feature type="binding site" evidence="8">
    <location>
        <position position="192"/>
    </location>
    <ligand>
        <name>substrate</name>
    </ligand>
</feature>
<dbReference type="NCBIfam" id="TIGR00120">
    <property type="entry name" value="ArgJ"/>
    <property type="match status" value="1"/>
</dbReference>
<dbReference type="InterPro" id="IPR002813">
    <property type="entry name" value="Arg_biosynth_ArgJ"/>
</dbReference>
<comment type="pathway">
    <text evidence="8">Amino-acid biosynthesis; L-arginine biosynthesis; L-ornithine and N-acetyl-L-glutamate from L-glutamate and N(2)-acetyl-L-ornithine (cyclic): step 1/1.</text>
</comment>
<keyword evidence="5 8" id="KW-0808">Transferase</keyword>
<dbReference type="Proteomes" id="UP000784435">
    <property type="component" value="Unassembled WGS sequence"/>
</dbReference>
<comment type="similarity">
    <text evidence="2 8">Belongs to the ArgJ family.</text>
</comment>
<dbReference type="EC" id="2.3.1.1" evidence="8"/>
<evidence type="ECO:0000256" key="1">
    <source>
        <dbReference type="ARBA" id="ARBA00004496"/>
    </source>
</evidence>
<dbReference type="SUPFAM" id="SSF56266">
    <property type="entry name" value="DmpA/ArgJ-like"/>
    <property type="match status" value="1"/>
</dbReference>
<dbReference type="GO" id="GO:0005737">
    <property type="term" value="C:cytoplasm"/>
    <property type="evidence" value="ECO:0007669"/>
    <property type="project" value="UniProtKB-SubCell"/>
</dbReference>
<keyword evidence="8" id="KW-0511">Multifunctional enzyme</keyword>
<comment type="catalytic activity">
    <reaction evidence="8">
        <text>L-glutamate + acetyl-CoA = N-acetyl-L-glutamate + CoA + H(+)</text>
        <dbReference type="Rhea" id="RHEA:24292"/>
        <dbReference type="ChEBI" id="CHEBI:15378"/>
        <dbReference type="ChEBI" id="CHEBI:29985"/>
        <dbReference type="ChEBI" id="CHEBI:44337"/>
        <dbReference type="ChEBI" id="CHEBI:57287"/>
        <dbReference type="ChEBI" id="CHEBI:57288"/>
        <dbReference type="EC" id="2.3.1.1"/>
    </reaction>
</comment>
<evidence type="ECO:0000256" key="2">
    <source>
        <dbReference type="ARBA" id="ARBA00006774"/>
    </source>
</evidence>
<dbReference type="HAMAP" id="MF_01106">
    <property type="entry name" value="ArgJ"/>
    <property type="match status" value="1"/>
</dbReference>
<accession>A0A921MDZ8</accession>
<evidence type="ECO:0000256" key="5">
    <source>
        <dbReference type="ARBA" id="ARBA00022679"/>
    </source>
</evidence>
<organism evidence="9 10">
    <name type="scientific">Brevibacterium senegalense</name>
    <dbReference type="NCBI Taxonomy" id="1033736"/>
    <lineage>
        <taxon>Bacteria</taxon>
        <taxon>Bacillati</taxon>
        <taxon>Actinomycetota</taxon>
        <taxon>Actinomycetes</taxon>
        <taxon>Micrococcales</taxon>
        <taxon>Brevibacteriaceae</taxon>
        <taxon>Brevibacterium</taxon>
    </lineage>
</organism>
<comment type="pathway">
    <text evidence="8">Amino-acid biosynthesis; L-arginine biosynthesis; N(2)-acetyl-L-ornithine from L-glutamate: step 1/4.</text>
</comment>
<evidence type="ECO:0000256" key="8">
    <source>
        <dbReference type="HAMAP-Rule" id="MF_01106"/>
    </source>
</evidence>
<dbReference type="CDD" id="cd02152">
    <property type="entry name" value="OAT"/>
    <property type="match status" value="1"/>
</dbReference>
<proteinExistence type="inferred from homology"/>
<dbReference type="GO" id="GO:0006526">
    <property type="term" value="P:L-arginine biosynthetic process"/>
    <property type="evidence" value="ECO:0007669"/>
    <property type="project" value="UniProtKB-UniRule"/>
</dbReference>
<protein>
    <recommendedName>
        <fullName evidence="8">Arginine biosynthesis bifunctional protein ArgJ</fullName>
    </recommendedName>
    <domain>
        <recommendedName>
            <fullName evidence="8">Glutamate N-acetyltransferase</fullName>
            <ecNumber evidence="8">2.3.1.35</ecNumber>
        </recommendedName>
        <alternativeName>
            <fullName evidence="8">Ornithine acetyltransferase</fullName>
            <shortName evidence="8">OATase</shortName>
        </alternativeName>
        <alternativeName>
            <fullName evidence="8">Ornithine transacetylase</fullName>
        </alternativeName>
    </domain>
    <domain>
        <recommendedName>
            <fullName evidence="8">Amino-acid acetyltransferase</fullName>
            <ecNumber evidence="8">2.3.1.1</ecNumber>
        </recommendedName>
        <alternativeName>
            <fullName evidence="8">N-acetylglutamate synthase</fullName>
            <shortName evidence="8">AGSase</shortName>
        </alternativeName>
    </domain>
    <component>
        <recommendedName>
            <fullName evidence="8">Arginine biosynthesis bifunctional protein ArgJ alpha chain</fullName>
        </recommendedName>
    </component>
    <component>
        <recommendedName>
            <fullName evidence="8">Arginine biosynthesis bifunctional protein ArgJ beta chain</fullName>
        </recommendedName>
    </component>
</protein>
<feature type="chain" id="PRO_5038192571" description="Arginine biosynthesis bifunctional protein ArgJ beta chain" evidence="8">
    <location>
        <begin position="192"/>
        <end position="395"/>
    </location>
</feature>
<dbReference type="AlphaFoldDB" id="A0A921MDZ8"/>
<feature type="site" description="Involved in the stabilization of negative charge on the oxyanion by the formation of the oxyanion hole" evidence="8">
    <location>
        <position position="110"/>
    </location>
</feature>
<comment type="catalytic activity">
    <reaction evidence="8">
        <text>N(2)-acetyl-L-ornithine + L-glutamate = N-acetyl-L-glutamate + L-ornithine</text>
        <dbReference type="Rhea" id="RHEA:15349"/>
        <dbReference type="ChEBI" id="CHEBI:29985"/>
        <dbReference type="ChEBI" id="CHEBI:44337"/>
        <dbReference type="ChEBI" id="CHEBI:46911"/>
        <dbReference type="ChEBI" id="CHEBI:57805"/>
        <dbReference type="EC" id="2.3.1.35"/>
    </reaction>
</comment>
<dbReference type="InterPro" id="IPR016117">
    <property type="entry name" value="ArgJ-like_dom_sf"/>
</dbReference>
<dbReference type="EMBL" id="DYUK01000162">
    <property type="protein sequence ID" value="HJG80273.1"/>
    <property type="molecule type" value="Genomic_DNA"/>
</dbReference>
<dbReference type="OrthoDB" id="9804242at2"/>